<proteinExistence type="predicted"/>
<dbReference type="Gene3D" id="2.160.20.80">
    <property type="entry name" value="E3 ubiquitin-protein ligase SopA"/>
    <property type="match status" value="1"/>
</dbReference>
<dbReference type="KEGG" id="acij:JS278_01637"/>
<dbReference type="Pfam" id="PF13599">
    <property type="entry name" value="Pentapeptide_4"/>
    <property type="match status" value="1"/>
</dbReference>
<gene>
    <name evidence="2" type="ORF">JS278_01637</name>
</gene>
<dbReference type="SUPFAM" id="SSF141571">
    <property type="entry name" value="Pentapeptide repeat-like"/>
    <property type="match status" value="1"/>
</dbReference>
<dbReference type="PANTHER" id="PTHR14136:SF17">
    <property type="entry name" value="BTB_POZ DOMAIN-CONTAINING PROTEIN KCTD9"/>
    <property type="match status" value="1"/>
</dbReference>
<evidence type="ECO:0008006" key="4">
    <source>
        <dbReference type="Google" id="ProtNLM"/>
    </source>
</evidence>
<feature type="region of interest" description="Disordered" evidence="1">
    <location>
        <begin position="1"/>
        <end position="37"/>
    </location>
</feature>
<dbReference type="Proteomes" id="UP000251995">
    <property type="component" value="Chromosome"/>
</dbReference>
<evidence type="ECO:0000256" key="1">
    <source>
        <dbReference type="SAM" id="MobiDB-lite"/>
    </source>
</evidence>
<protein>
    <recommendedName>
        <fullName evidence="4">Pentapeptide repeat protein MfpA</fullName>
    </recommendedName>
</protein>
<reference evidence="2 3" key="1">
    <citation type="submission" date="2017-12" db="EMBL/GenBank/DDBJ databases">
        <title>The whole genome sequence of the Acidipropionibacterium virtanenii sp. nov. type strain JS278.</title>
        <authorList>
            <person name="Laine P."/>
            <person name="Deptula P."/>
            <person name="Varmanen P."/>
            <person name="Auvinen P."/>
        </authorList>
    </citation>
    <scope>NUCLEOTIDE SEQUENCE [LARGE SCALE GENOMIC DNA]</scope>
    <source>
        <strain evidence="2 3">JS278</strain>
    </source>
</reference>
<dbReference type="InterPro" id="IPR051082">
    <property type="entry name" value="Pentapeptide-BTB/POZ_domain"/>
</dbReference>
<accession>A0A344UU53</accession>
<evidence type="ECO:0000313" key="3">
    <source>
        <dbReference type="Proteomes" id="UP000251995"/>
    </source>
</evidence>
<dbReference type="InterPro" id="IPR001646">
    <property type="entry name" value="5peptide_repeat"/>
</dbReference>
<sequence length="238" mass="25218">MPSMASGTAPSIPRSPAPPRLEEPSAPRTGLPGPDELVEAADLSGADWSAAVLEGVDLSAVGARSMSTQQCSWDHSQWADVALDSCDLAASSWRDSGWQRTQMSECRLTGAVLSGCSLEDVWLRGCLLDMAQFRFASLRRVRFSGCRMSGVDFTSAHLEEVVLTDCRLDRAEFHQVRITGRRSSRGSRPGPGLIIEGGSMDGLAGADQLRGAAVDPVHLDTLGTLLAGAAGIRLELPG</sequence>
<dbReference type="EMBL" id="CP025198">
    <property type="protein sequence ID" value="AXE38801.1"/>
    <property type="molecule type" value="Genomic_DNA"/>
</dbReference>
<organism evidence="2 3">
    <name type="scientific">Acidipropionibacterium virtanenii</name>
    <dbReference type="NCBI Taxonomy" id="2057246"/>
    <lineage>
        <taxon>Bacteria</taxon>
        <taxon>Bacillati</taxon>
        <taxon>Actinomycetota</taxon>
        <taxon>Actinomycetes</taxon>
        <taxon>Propionibacteriales</taxon>
        <taxon>Propionibacteriaceae</taxon>
        <taxon>Acidipropionibacterium</taxon>
    </lineage>
</organism>
<keyword evidence="3" id="KW-1185">Reference proteome</keyword>
<dbReference type="PANTHER" id="PTHR14136">
    <property type="entry name" value="BTB_POZ DOMAIN-CONTAINING PROTEIN KCTD9"/>
    <property type="match status" value="1"/>
</dbReference>
<evidence type="ECO:0000313" key="2">
    <source>
        <dbReference type="EMBL" id="AXE38801.1"/>
    </source>
</evidence>
<name>A0A344UU53_9ACTN</name>
<dbReference type="AlphaFoldDB" id="A0A344UU53"/>